<dbReference type="SUPFAM" id="SSF51905">
    <property type="entry name" value="FAD/NAD(P)-binding domain"/>
    <property type="match status" value="1"/>
</dbReference>
<dbReference type="PIRSF" id="PIRSF000350">
    <property type="entry name" value="Mercury_reductase_MerA"/>
    <property type="match status" value="1"/>
</dbReference>
<dbReference type="InterPro" id="IPR036188">
    <property type="entry name" value="FAD/NAD-bd_sf"/>
</dbReference>
<dbReference type="PRINTS" id="PR00368">
    <property type="entry name" value="FADPNR"/>
</dbReference>
<evidence type="ECO:0000256" key="8">
    <source>
        <dbReference type="ARBA" id="ARBA00023284"/>
    </source>
</evidence>
<dbReference type="EMBL" id="CP031156">
    <property type="protein sequence ID" value="QCO29253.1"/>
    <property type="molecule type" value="Genomic_DNA"/>
</dbReference>
<dbReference type="PANTHER" id="PTHR22912:SF151">
    <property type="entry name" value="DIHYDROLIPOYL DEHYDROGENASE, MITOCHONDRIAL"/>
    <property type="match status" value="1"/>
</dbReference>
<feature type="domain" description="Pyridine nucleotide-disulphide oxidoreductase dimerisation" evidence="10">
    <location>
        <begin position="328"/>
        <end position="434"/>
    </location>
</feature>
<evidence type="ECO:0000313" key="12">
    <source>
        <dbReference type="EMBL" id="QCO29253.1"/>
    </source>
</evidence>
<evidence type="ECO:0000256" key="7">
    <source>
        <dbReference type="ARBA" id="ARBA00023157"/>
    </source>
</evidence>
<dbReference type="NCBIfam" id="NF004943">
    <property type="entry name" value="PRK06292.2-1"/>
    <property type="match status" value="1"/>
</dbReference>
<dbReference type="EC" id="1.8.1.4" evidence="12"/>
<dbReference type="Gene3D" id="3.50.50.60">
    <property type="entry name" value="FAD/NAD(P)-binding domain"/>
    <property type="match status" value="2"/>
</dbReference>
<keyword evidence="13" id="KW-1185">Reference proteome</keyword>
<dbReference type="GeneID" id="59455443"/>
<dbReference type="InterPro" id="IPR012999">
    <property type="entry name" value="Pyr_OxRdtase_I_AS"/>
</dbReference>
<protein>
    <submittedName>
        <fullName evidence="12">Dihydrolipoyl dehydrogenase</fullName>
        <ecNumber evidence="12">1.8.1.4</ecNumber>
    </submittedName>
</protein>
<evidence type="ECO:0000313" key="13">
    <source>
        <dbReference type="Proteomes" id="UP000298568"/>
    </source>
</evidence>
<comment type="similarity">
    <text evidence="2 9">Belongs to the class-I pyridine nucleotide-disulfide oxidoreductase family.</text>
</comment>
<keyword evidence="8 9" id="KW-0676">Redox-active center</keyword>
<dbReference type="PANTHER" id="PTHR22912">
    <property type="entry name" value="DISULFIDE OXIDOREDUCTASE"/>
    <property type="match status" value="1"/>
</dbReference>
<dbReference type="Proteomes" id="UP000298568">
    <property type="component" value="Chromosome"/>
</dbReference>
<name>A0A4D8RQQ0_METPR</name>
<dbReference type="KEGG" id="mpru:DFR88_01065"/>
<evidence type="ECO:0000256" key="3">
    <source>
        <dbReference type="ARBA" id="ARBA00022630"/>
    </source>
</evidence>
<dbReference type="InterPro" id="IPR001100">
    <property type="entry name" value="Pyr_nuc-diS_OxRdtase"/>
</dbReference>
<dbReference type="Gene3D" id="3.30.390.30">
    <property type="match status" value="1"/>
</dbReference>
<keyword evidence="6" id="KW-0520">NAD</keyword>
<evidence type="ECO:0000259" key="11">
    <source>
        <dbReference type="Pfam" id="PF07992"/>
    </source>
</evidence>
<comment type="cofactor">
    <cofactor evidence="1">
        <name>FAD</name>
        <dbReference type="ChEBI" id="CHEBI:57692"/>
    </cofactor>
</comment>
<sequence length="444" mass="49347">MTDFDAIILGGGGAGYTTAFELSRGGMKVLMLDPKGVLGGNCLYEGCIPSKTYWYGARQLETAKRVPFMKAEISFPKLVDWKDQVQERRFRQHDDEIREHESLTFLAKSGIIVDQNHVKVEDRVYSTKYLVIATGADPVIPKGYEAGITTHELLMPKTRIREVPRKFAIMGGGYIGVEMASIFARLGSEVTLFASHLIKEVSQEVQSLLERELINAGVKIVKERSTGVLKENGKVVLTEKGKYQGFDEVLVAVGRRPNTSSVNGIPLGKKGEIETTPGMRSAIENIYAPGDVNGKFMLFHVAVLEGWVTAQNILEGNREVVEMDYNAVPFAVYTFPQVAWVGLWKEQAIARGFDVETRRYDLSLDSRAQIDGFAEGWMEVVIERGSQRILGAQVVGEDADMLIGELALAVGERLTSYELARISQPHPTQLEQITSLMRRVRRAS</sequence>
<keyword evidence="4 9" id="KW-0274">FAD</keyword>
<evidence type="ECO:0000256" key="2">
    <source>
        <dbReference type="ARBA" id="ARBA00007532"/>
    </source>
</evidence>
<dbReference type="InterPro" id="IPR004099">
    <property type="entry name" value="Pyr_nucl-diS_OxRdtase_dimer"/>
</dbReference>
<keyword evidence="5 9" id="KW-0560">Oxidoreductase</keyword>
<dbReference type="PROSITE" id="PS00076">
    <property type="entry name" value="PYRIDINE_REDOX_1"/>
    <property type="match status" value="1"/>
</dbReference>
<dbReference type="PRINTS" id="PR00411">
    <property type="entry name" value="PNDRDTASEI"/>
</dbReference>
<evidence type="ECO:0000259" key="10">
    <source>
        <dbReference type="Pfam" id="PF02852"/>
    </source>
</evidence>
<dbReference type="GO" id="GO:0006103">
    <property type="term" value="P:2-oxoglutarate metabolic process"/>
    <property type="evidence" value="ECO:0007669"/>
    <property type="project" value="TreeGrafter"/>
</dbReference>
<proteinExistence type="inferred from homology"/>
<dbReference type="SUPFAM" id="SSF55424">
    <property type="entry name" value="FAD/NAD-linked reductases, dimerisation (C-terminal) domain"/>
    <property type="match status" value="1"/>
</dbReference>
<dbReference type="Pfam" id="PF07992">
    <property type="entry name" value="Pyr_redox_2"/>
    <property type="match status" value="1"/>
</dbReference>
<dbReference type="InterPro" id="IPR050151">
    <property type="entry name" value="Class-I_Pyr_Nuc-Dis_Oxidored"/>
</dbReference>
<organism evidence="12 13">
    <name type="scientific">Metallosphaera prunae</name>
    <dbReference type="NCBI Taxonomy" id="47304"/>
    <lineage>
        <taxon>Archaea</taxon>
        <taxon>Thermoproteota</taxon>
        <taxon>Thermoprotei</taxon>
        <taxon>Sulfolobales</taxon>
        <taxon>Sulfolobaceae</taxon>
        <taxon>Metallosphaera</taxon>
    </lineage>
</organism>
<evidence type="ECO:0000256" key="1">
    <source>
        <dbReference type="ARBA" id="ARBA00001974"/>
    </source>
</evidence>
<evidence type="ECO:0000256" key="5">
    <source>
        <dbReference type="ARBA" id="ARBA00023002"/>
    </source>
</evidence>
<accession>A0A4D8RQQ0</accession>
<gene>
    <name evidence="12" type="ORF">DFR88_01065</name>
</gene>
<dbReference type="Pfam" id="PF02852">
    <property type="entry name" value="Pyr_redox_dim"/>
    <property type="match status" value="1"/>
</dbReference>
<dbReference type="GO" id="GO:0050660">
    <property type="term" value="F:flavin adenine dinucleotide binding"/>
    <property type="evidence" value="ECO:0007669"/>
    <property type="project" value="TreeGrafter"/>
</dbReference>
<reference evidence="12 13" key="1">
    <citation type="submission" date="2018-07" db="EMBL/GenBank/DDBJ databases">
        <title>Complete Genome Sequences of Extremely Thermoacidophilic, Metal-Mobilizing Type-Strain Members of the Archaeal Family Sulfolobaceae: Acidianus brierleyi DSM-1651T, Acidianus sulfidivorans DSM-18786T, Metallosphaera hakonensis DSM-7519T, and Metallosphaera prunae DSM-10039T.</title>
        <authorList>
            <person name="Counts J.A."/>
            <person name="Kelly R.M."/>
        </authorList>
    </citation>
    <scope>NUCLEOTIDE SEQUENCE [LARGE SCALE GENOMIC DNA]</scope>
    <source>
        <strain evidence="12 13">Ron 12/II</strain>
    </source>
</reference>
<dbReference type="InterPro" id="IPR023753">
    <property type="entry name" value="FAD/NAD-binding_dom"/>
</dbReference>
<dbReference type="GO" id="GO:0004148">
    <property type="term" value="F:dihydrolipoyl dehydrogenase (NADH) activity"/>
    <property type="evidence" value="ECO:0007669"/>
    <property type="project" value="UniProtKB-EC"/>
</dbReference>
<evidence type="ECO:0000256" key="4">
    <source>
        <dbReference type="ARBA" id="ARBA00022827"/>
    </source>
</evidence>
<feature type="domain" description="FAD/NAD(P)-binding" evidence="11">
    <location>
        <begin position="5"/>
        <end position="306"/>
    </location>
</feature>
<dbReference type="InterPro" id="IPR016156">
    <property type="entry name" value="FAD/NAD-linked_Rdtase_dimer_sf"/>
</dbReference>
<dbReference type="AlphaFoldDB" id="A0A4D8RQQ0"/>
<keyword evidence="7" id="KW-1015">Disulfide bond</keyword>
<keyword evidence="3 9" id="KW-0285">Flavoprotein</keyword>
<evidence type="ECO:0000256" key="6">
    <source>
        <dbReference type="ARBA" id="ARBA00023027"/>
    </source>
</evidence>
<evidence type="ECO:0000256" key="9">
    <source>
        <dbReference type="RuleBase" id="RU003691"/>
    </source>
</evidence>
<dbReference type="RefSeq" id="WP_193453356.1">
    <property type="nucleotide sequence ID" value="NZ_CP031156.1"/>
</dbReference>